<dbReference type="InterPro" id="IPR006203">
    <property type="entry name" value="GHMP_knse_ATP-bd_CS"/>
</dbReference>
<feature type="domain" description="Galactokinase N-terminal" evidence="10">
    <location>
        <begin position="9"/>
        <end position="56"/>
    </location>
</feature>
<dbReference type="PANTHER" id="PTHR10457">
    <property type="entry name" value="MEVALONATE KINASE/GALACTOKINASE"/>
    <property type="match status" value="1"/>
</dbReference>
<dbReference type="PANTHER" id="PTHR10457:SF7">
    <property type="entry name" value="GALACTOKINASE-RELATED"/>
    <property type="match status" value="1"/>
</dbReference>
<reference evidence="12" key="1">
    <citation type="submission" date="2023-07" db="EMBL/GenBank/DDBJ databases">
        <title>30 novel species of actinomycetes from the DSMZ collection.</title>
        <authorList>
            <person name="Nouioui I."/>
        </authorList>
    </citation>
    <scope>NUCLEOTIDE SEQUENCE [LARGE SCALE GENOMIC DNA]</scope>
    <source>
        <strain evidence="12">DSM 44917</strain>
    </source>
</reference>
<keyword evidence="3" id="KW-0547">Nucleotide-binding</keyword>
<dbReference type="SUPFAM" id="SSF55060">
    <property type="entry name" value="GHMP Kinase, C-terminal domain"/>
    <property type="match status" value="1"/>
</dbReference>
<dbReference type="PROSITE" id="PS00627">
    <property type="entry name" value="GHMP_KINASES_ATP"/>
    <property type="match status" value="1"/>
</dbReference>
<dbReference type="PIRSF" id="PIRSF000530">
    <property type="entry name" value="Galactokinase"/>
    <property type="match status" value="1"/>
</dbReference>
<evidence type="ECO:0000256" key="5">
    <source>
        <dbReference type="ARBA" id="ARBA00022840"/>
    </source>
</evidence>
<dbReference type="SUPFAM" id="SSF54211">
    <property type="entry name" value="Ribosomal protein S5 domain 2-like"/>
    <property type="match status" value="1"/>
</dbReference>
<dbReference type="InterPro" id="IPR019741">
    <property type="entry name" value="Galactokinase_CS"/>
</dbReference>
<keyword evidence="12" id="KW-1185">Reference proteome</keyword>
<dbReference type="InterPro" id="IPR019539">
    <property type="entry name" value="GalKase_N"/>
</dbReference>
<evidence type="ECO:0000256" key="6">
    <source>
        <dbReference type="ARBA" id="ARBA00023144"/>
    </source>
</evidence>
<dbReference type="Gene3D" id="3.30.230.10">
    <property type="match status" value="1"/>
</dbReference>
<dbReference type="Pfam" id="PF00288">
    <property type="entry name" value="GHMP_kinases_N"/>
    <property type="match status" value="1"/>
</dbReference>
<organism evidence="11 12">
    <name type="scientific">Streptomyces boetiae</name>
    <dbReference type="NCBI Taxonomy" id="3075541"/>
    <lineage>
        <taxon>Bacteria</taxon>
        <taxon>Bacillati</taxon>
        <taxon>Actinomycetota</taxon>
        <taxon>Actinomycetes</taxon>
        <taxon>Kitasatosporales</taxon>
        <taxon>Streptomycetaceae</taxon>
        <taxon>Streptomyces</taxon>
    </lineage>
</organism>
<gene>
    <name evidence="11" type="primary">galK</name>
    <name evidence="11" type="ORF">RM780_13690</name>
</gene>
<comment type="caution">
    <text evidence="11">The sequence shown here is derived from an EMBL/GenBank/DDBJ whole genome shotgun (WGS) entry which is preliminary data.</text>
</comment>
<evidence type="ECO:0000259" key="8">
    <source>
        <dbReference type="Pfam" id="PF00288"/>
    </source>
</evidence>
<dbReference type="InterPro" id="IPR006206">
    <property type="entry name" value="Mevalonate/galactokinase"/>
</dbReference>
<feature type="domain" description="GHMP kinase C-terminal" evidence="9">
    <location>
        <begin position="282"/>
        <end position="362"/>
    </location>
</feature>
<keyword evidence="6" id="KW-0119">Carbohydrate metabolism</keyword>
<dbReference type="InterPro" id="IPR036554">
    <property type="entry name" value="GHMP_kinase_C_sf"/>
</dbReference>
<dbReference type="PROSITE" id="PS00106">
    <property type="entry name" value="GALACTOKINASE"/>
    <property type="match status" value="1"/>
</dbReference>
<dbReference type="Pfam" id="PF10509">
    <property type="entry name" value="GalKase_gal_bdg"/>
    <property type="match status" value="1"/>
</dbReference>
<dbReference type="EC" id="2.7.1.6" evidence="7"/>
<dbReference type="Pfam" id="PF08544">
    <property type="entry name" value="GHMP_kinases_C"/>
    <property type="match status" value="1"/>
</dbReference>
<proteinExistence type="inferred from homology"/>
<feature type="domain" description="GHMP kinase N-terminal" evidence="8">
    <location>
        <begin position="93"/>
        <end position="178"/>
    </location>
</feature>
<evidence type="ECO:0000313" key="11">
    <source>
        <dbReference type="EMBL" id="MDT0308010.1"/>
    </source>
</evidence>
<evidence type="ECO:0000256" key="1">
    <source>
        <dbReference type="ARBA" id="ARBA00006566"/>
    </source>
</evidence>
<evidence type="ECO:0000256" key="4">
    <source>
        <dbReference type="ARBA" id="ARBA00022777"/>
    </source>
</evidence>
<dbReference type="PRINTS" id="PR00959">
    <property type="entry name" value="MEVGALKINASE"/>
</dbReference>
<accession>A0ABU2L942</accession>
<protein>
    <recommendedName>
        <fullName evidence="7">Galactokinase</fullName>
        <ecNumber evidence="7">2.7.1.6</ecNumber>
    </recommendedName>
</protein>
<dbReference type="GO" id="GO:0004335">
    <property type="term" value="F:galactokinase activity"/>
    <property type="evidence" value="ECO:0007669"/>
    <property type="project" value="UniProtKB-EC"/>
</dbReference>
<dbReference type="NCBIfam" id="TIGR00131">
    <property type="entry name" value="gal_kin"/>
    <property type="match status" value="1"/>
</dbReference>
<dbReference type="InterPro" id="IPR000705">
    <property type="entry name" value="Galactokinase"/>
</dbReference>
<name>A0ABU2L942_9ACTN</name>
<dbReference type="InterPro" id="IPR020568">
    <property type="entry name" value="Ribosomal_Su5_D2-typ_SF"/>
</dbReference>
<dbReference type="Proteomes" id="UP001183388">
    <property type="component" value="Unassembled WGS sequence"/>
</dbReference>
<evidence type="ECO:0000259" key="10">
    <source>
        <dbReference type="Pfam" id="PF10509"/>
    </source>
</evidence>
<evidence type="ECO:0000259" key="9">
    <source>
        <dbReference type="Pfam" id="PF08544"/>
    </source>
</evidence>
<comment type="similarity">
    <text evidence="1">Belongs to the GHMP kinase family. GalK subfamily.</text>
</comment>
<dbReference type="InterPro" id="IPR013750">
    <property type="entry name" value="GHMP_kinase_C_dom"/>
</dbReference>
<evidence type="ECO:0000256" key="7">
    <source>
        <dbReference type="NCBIfam" id="TIGR00131"/>
    </source>
</evidence>
<keyword evidence="5" id="KW-0067">ATP-binding</keyword>
<keyword evidence="2 11" id="KW-0808">Transferase</keyword>
<keyword evidence="4" id="KW-0418">Kinase</keyword>
<dbReference type="EMBL" id="JAVREN010000017">
    <property type="protein sequence ID" value="MDT0308010.1"/>
    <property type="molecule type" value="Genomic_DNA"/>
</dbReference>
<evidence type="ECO:0000313" key="12">
    <source>
        <dbReference type="Proteomes" id="UP001183388"/>
    </source>
</evidence>
<dbReference type="InterPro" id="IPR006204">
    <property type="entry name" value="GHMP_kinase_N_dom"/>
</dbReference>
<dbReference type="InterPro" id="IPR014721">
    <property type="entry name" value="Ribsml_uS5_D2-typ_fold_subgr"/>
</dbReference>
<dbReference type="RefSeq" id="WP_311630962.1">
    <property type="nucleotide sequence ID" value="NZ_JAVREN010000017.1"/>
</dbReference>
<evidence type="ECO:0000256" key="3">
    <source>
        <dbReference type="ARBA" id="ARBA00022741"/>
    </source>
</evidence>
<evidence type="ECO:0000256" key="2">
    <source>
        <dbReference type="ARBA" id="ARBA00022679"/>
    </source>
</evidence>
<keyword evidence="6" id="KW-0299">Galactose metabolism</keyword>
<sequence length="385" mass="39901">MTAAPVERHLAWFGAEPEGLWTAPGRVNLIGEHTDYNDGFVLPFALPLTTLAAASRSERPELRLRSAEAPGPAVTVPLDHTLAPGSVTGWAAYPAGVAWALREAGHHLTGADLSFTSTLPLGAGLSSSAALEVATALALDDLNGLGLPRERLAALARRAENAYVGVPCGILDQMASACCTAGHVLHLDTRAPAGHRHLPFTPTLDDLALLLADTRTPHAHAEGAYARRRAECHAAARALGVPTLRDLPHEALPGAVDRLADPVLRRRARHVLTENERVARVAELLGEGRAREIGPLLTESHQSLRDDFEVSVPALDLAVSAALSAGALGARLTGGGFGGSAILLTDAAAAGAVTDALRAAFAGAGLQLPVIRPVFPAAGAQRQVG</sequence>
<dbReference type="PRINTS" id="PR00473">
    <property type="entry name" value="GALCTOKINASE"/>
</dbReference>
<dbReference type="Gene3D" id="3.30.70.890">
    <property type="entry name" value="GHMP kinase, C-terminal domain"/>
    <property type="match status" value="1"/>
</dbReference>